<proteinExistence type="predicted"/>
<dbReference type="AlphaFoldDB" id="A0A7Y8XYQ7"/>
<dbReference type="EMBL" id="JACBJI010000001">
    <property type="protein sequence ID" value="NYA69399.1"/>
    <property type="molecule type" value="Genomic_DNA"/>
</dbReference>
<evidence type="ECO:0000256" key="1">
    <source>
        <dbReference type="SAM" id="Phobius"/>
    </source>
</evidence>
<organism evidence="2 3">
    <name type="scientific">Flavobacterium agri</name>
    <dbReference type="NCBI Taxonomy" id="2743471"/>
    <lineage>
        <taxon>Bacteria</taxon>
        <taxon>Pseudomonadati</taxon>
        <taxon>Bacteroidota</taxon>
        <taxon>Flavobacteriia</taxon>
        <taxon>Flavobacteriales</taxon>
        <taxon>Flavobacteriaceae</taxon>
        <taxon>Flavobacterium</taxon>
    </lineage>
</organism>
<keyword evidence="1" id="KW-0472">Membrane</keyword>
<accession>A0A7Y8XYQ7</accession>
<keyword evidence="1" id="KW-1133">Transmembrane helix</keyword>
<gene>
    <name evidence="2" type="ORF">HZF10_00590</name>
</gene>
<protein>
    <submittedName>
        <fullName evidence="2">Uncharacterized protein</fullName>
    </submittedName>
</protein>
<dbReference type="RefSeq" id="WP_176004219.1">
    <property type="nucleotide sequence ID" value="NZ_JABWMI010000001.1"/>
</dbReference>
<reference evidence="2 3" key="1">
    <citation type="submission" date="2020-07" db="EMBL/GenBank/DDBJ databases">
        <authorList>
            <person name="Sun Q."/>
        </authorList>
    </citation>
    <scope>NUCLEOTIDE SEQUENCE [LARGE SCALE GENOMIC DNA]</scope>
    <source>
        <strain evidence="2 3">MAH-1</strain>
    </source>
</reference>
<sequence>MVPIILVLCPVLWIISVWMIRKWRFRNTFLIVNLLFFFAMESVLLTTDVIDTGHDRYGYARYIAAFFGGFLHTALAFAISIGINLSLEKNNENADR</sequence>
<keyword evidence="1" id="KW-0812">Transmembrane</keyword>
<evidence type="ECO:0000313" key="3">
    <source>
        <dbReference type="Proteomes" id="UP000535020"/>
    </source>
</evidence>
<comment type="caution">
    <text evidence="2">The sequence shown here is derived from an EMBL/GenBank/DDBJ whole genome shotgun (WGS) entry which is preliminary data.</text>
</comment>
<name>A0A7Y8XYQ7_9FLAO</name>
<feature type="transmembrane region" description="Helical" evidence="1">
    <location>
        <begin position="29"/>
        <end position="50"/>
    </location>
</feature>
<evidence type="ECO:0000313" key="2">
    <source>
        <dbReference type="EMBL" id="NYA69399.1"/>
    </source>
</evidence>
<feature type="transmembrane region" description="Helical" evidence="1">
    <location>
        <begin position="62"/>
        <end position="83"/>
    </location>
</feature>
<dbReference type="Proteomes" id="UP000535020">
    <property type="component" value="Unassembled WGS sequence"/>
</dbReference>
<keyword evidence="3" id="KW-1185">Reference proteome</keyword>